<protein>
    <recommendedName>
        <fullName evidence="9">Nucleoside diphosphate kinase</fullName>
        <ecNumber evidence="9">2.7.4.6</ecNumber>
    </recommendedName>
</protein>
<evidence type="ECO:0000259" key="10">
    <source>
        <dbReference type="SMART" id="SM00562"/>
    </source>
</evidence>
<dbReference type="SUPFAM" id="SSF54919">
    <property type="entry name" value="Nucleoside diphosphate kinase, NDK"/>
    <property type="match status" value="1"/>
</dbReference>
<evidence type="ECO:0000256" key="2">
    <source>
        <dbReference type="ARBA" id="ARBA00008142"/>
    </source>
</evidence>
<dbReference type="Gene3D" id="3.30.70.141">
    <property type="entry name" value="Nucleoside diphosphate kinase-like domain"/>
    <property type="match status" value="1"/>
</dbReference>
<keyword evidence="12" id="KW-1185">Reference proteome</keyword>
<dbReference type="EC" id="2.7.4.6" evidence="9"/>
<proteinExistence type="inferred from homology"/>
<dbReference type="InterPro" id="IPR001564">
    <property type="entry name" value="Nucleoside_diP_kinase"/>
</dbReference>
<dbReference type="CDD" id="cd04413">
    <property type="entry name" value="NDPk_I"/>
    <property type="match status" value="1"/>
</dbReference>
<dbReference type="InterPro" id="IPR034907">
    <property type="entry name" value="NDK-like_dom"/>
</dbReference>
<name>A0AAN8XH83_HALRR</name>
<dbReference type="EMBL" id="JAXCGZ010006010">
    <property type="protein sequence ID" value="KAK7080278.1"/>
    <property type="molecule type" value="Genomic_DNA"/>
</dbReference>
<dbReference type="Proteomes" id="UP001381693">
    <property type="component" value="Unassembled WGS sequence"/>
</dbReference>
<dbReference type="PROSITE" id="PS51374">
    <property type="entry name" value="NDPK_LIKE"/>
    <property type="match status" value="1"/>
</dbReference>
<dbReference type="FunFam" id="3.30.70.141:FF:000039">
    <property type="entry name" value="Nucleoside diphosphate kinase B"/>
    <property type="match status" value="1"/>
</dbReference>
<dbReference type="GO" id="GO:0006228">
    <property type="term" value="P:UTP biosynthetic process"/>
    <property type="evidence" value="ECO:0007669"/>
    <property type="project" value="InterPro"/>
</dbReference>
<dbReference type="GO" id="GO:0006241">
    <property type="term" value="P:CTP biosynthetic process"/>
    <property type="evidence" value="ECO:0007669"/>
    <property type="project" value="InterPro"/>
</dbReference>
<feature type="active site" description="Pros-phosphohistidine intermediate" evidence="7">
    <location>
        <position position="119"/>
    </location>
</feature>
<evidence type="ECO:0000256" key="1">
    <source>
        <dbReference type="ARBA" id="ARBA00001946"/>
    </source>
</evidence>
<comment type="catalytic activity">
    <reaction evidence="9">
        <text>a 2'-deoxyribonucleoside 5'-diphosphate + ATP = a 2'-deoxyribonucleoside 5'-triphosphate + ADP</text>
        <dbReference type="Rhea" id="RHEA:44640"/>
        <dbReference type="ChEBI" id="CHEBI:30616"/>
        <dbReference type="ChEBI" id="CHEBI:61560"/>
        <dbReference type="ChEBI" id="CHEBI:73316"/>
        <dbReference type="ChEBI" id="CHEBI:456216"/>
        <dbReference type="EC" id="2.7.4.6"/>
    </reaction>
</comment>
<feature type="binding site" evidence="7">
    <location>
        <position position="95"/>
    </location>
    <ligand>
        <name>ATP</name>
        <dbReference type="ChEBI" id="CHEBI:30616"/>
    </ligand>
</feature>
<dbReference type="Pfam" id="PF00334">
    <property type="entry name" value="NDK"/>
    <property type="match status" value="1"/>
</dbReference>
<dbReference type="NCBIfam" id="NF001908">
    <property type="entry name" value="PRK00668.1"/>
    <property type="match status" value="1"/>
</dbReference>
<dbReference type="CDD" id="cd10308">
    <property type="entry name" value="GST_C_eEF1b_like"/>
    <property type="match status" value="1"/>
</dbReference>
<reference evidence="11 12" key="1">
    <citation type="submission" date="2023-11" db="EMBL/GenBank/DDBJ databases">
        <title>Halocaridina rubra genome assembly.</title>
        <authorList>
            <person name="Smith C."/>
        </authorList>
    </citation>
    <scope>NUCLEOTIDE SEQUENCE [LARGE SCALE GENOMIC DNA]</scope>
    <source>
        <strain evidence="11">EP-1</strain>
        <tissue evidence="11">Whole</tissue>
    </source>
</reference>
<dbReference type="GO" id="GO:0004550">
    <property type="term" value="F:nucleoside diphosphate kinase activity"/>
    <property type="evidence" value="ECO:0007669"/>
    <property type="project" value="UniProtKB-EC"/>
</dbReference>
<evidence type="ECO:0000256" key="8">
    <source>
        <dbReference type="RuleBase" id="RU004011"/>
    </source>
</evidence>
<evidence type="ECO:0000256" key="6">
    <source>
        <dbReference type="ARBA" id="ARBA00022840"/>
    </source>
</evidence>
<keyword evidence="6 9" id="KW-0067">ATP-binding</keyword>
<sequence length="236" mass="26662">MATIRERTFIAVKPDGVQRGLTGEIIKRFEAKGFKLVGMKFLQADEALLKQHYIDLADKPFYPGLCKYMSSGPLVAMCWEGTGVVKTARVMMGETRPADSKPGTIRGDFCIEVGRNIIHGSDSIESANKEIALWFRPEELFSWTQATEGWIYELMEFFGDVSTACGLQTLNDYLQDWSYIRGYTPSAADVDVFTSISKTPDEEFCHALRWYNHIKSLGVDLKIIMGKEHSENPVMH</sequence>
<comment type="caution">
    <text evidence="11">The sequence shown here is derived from an EMBL/GenBank/DDBJ whole genome shotgun (WGS) entry which is preliminary data.</text>
</comment>
<comment type="cofactor">
    <cofactor evidence="1">
        <name>Mg(2+)</name>
        <dbReference type="ChEBI" id="CHEBI:18420"/>
    </cofactor>
</comment>
<keyword evidence="4 9" id="KW-0547">Nucleotide-binding</keyword>
<dbReference type="GO" id="GO:0005524">
    <property type="term" value="F:ATP binding"/>
    <property type="evidence" value="ECO:0007669"/>
    <property type="project" value="UniProtKB-KW"/>
</dbReference>
<dbReference type="InterPro" id="IPR036282">
    <property type="entry name" value="Glutathione-S-Trfase_C_sf"/>
</dbReference>
<keyword evidence="3 9" id="KW-0808">Transferase</keyword>
<evidence type="ECO:0000313" key="12">
    <source>
        <dbReference type="Proteomes" id="UP001381693"/>
    </source>
</evidence>
<dbReference type="AlphaFoldDB" id="A0AAN8XH83"/>
<comment type="similarity">
    <text evidence="2 7 8">Belongs to the NDK family.</text>
</comment>
<feature type="domain" description="Nucleoside diphosphate kinase-like" evidence="10">
    <location>
        <begin position="5"/>
        <end position="142"/>
    </location>
</feature>
<gene>
    <name evidence="11" type="primary">NME2</name>
    <name evidence="11" type="ORF">SK128_010886</name>
</gene>
<dbReference type="PRINTS" id="PR01243">
    <property type="entry name" value="NUCDPKINASE"/>
</dbReference>
<dbReference type="HAMAP" id="MF_00451">
    <property type="entry name" value="NDP_kinase"/>
    <property type="match status" value="1"/>
</dbReference>
<dbReference type="InterPro" id="IPR023005">
    <property type="entry name" value="Nucleoside_diP_kinase_AS"/>
</dbReference>
<feature type="binding site" evidence="7">
    <location>
        <position position="106"/>
    </location>
    <ligand>
        <name>ATP</name>
        <dbReference type="ChEBI" id="CHEBI:30616"/>
    </ligand>
</feature>
<evidence type="ECO:0000313" key="11">
    <source>
        <dbReference type="EMBL" id="KAK7080278.1"/>
    </source>
</evidence>
<evidence type="ECO:0000256" key="7">
    <source>
        <dbReference type="PROSITE-ProRule" id="PRU00706"/>
    </source>
</evidence>
<organism evidence="11 12">
    <name type="scientific">Halocaridina rubra</name>
    <name type="common">Hawaiian red shrimp</name>
    <dbReference type="NCBI Taxonomy" id="373956"/>
    <lineage>
        <taxon>Eukaryota</taxon>
        <taxon>Metazoa</taxon>
        <taxon>Ecdysozoa</taxon>
        <taxon>Arthropoda</taxon>
        <taxon>Crustacea</taxon>
        <taxon>Multicrustacea</taxon>
        <taxon>Malacostraca</taxon>
        <taxon>Eumalacostraca</taxon>
        <taxon>Eucarida</taxon>
        <taxon>Decapoda</taxon>
        <taxon>Pleocyemata</taxon>
        <taxon>Caridea</taxon>
        <taxon>Atyoidea</taxon>
        <taxon>Atyidae</taxon>
        <taxon>Halocaridina</taxon>
    </lineage>
</organism>
<dbReference type="Gene3D" id="1.20.1050.130">
    <property type="match status" value="1"/>
</dbReference>
<feature type="binding site" evidence="7">
    <location>
        <position position="61"/>
    </location>
    <ligand>
        <name>ATP</name>
        <dbReference type="ChEBI" id="CHEBI:30616"/>
    </ligand>
</feature>
<evidence type="ECO:0000256" key="4">
    <source>
        <dbReference type="ARBA" id="ARBA00022741"/>
    </source>
</evidence>
<accession>A0AAN8XH83</accession>
<evidence type="ECO:0000256" key="3">
    <source>
        <dbReference type="ARBA" id="ARBA00022679"/>
    </source>
</evidence>
<dbReference type="PROSITE" id="PS00469">
    <property type="entry name" value="NDPK"/>
    <property type="match status" value="1"/>
</dbReference>
<keyword evidence="5 9" id="KW-0418">Kinase</keyword>
<evidence type="ECO:0000256" key="5">
    <source>
        <dbReference type="ARBA" id="ARBA00022777"/>
    </source>
</evidence>
<dbReference type="InterPro" id="IPR036850">
    <property type="entry name" value="NDK-like_dom_sf"/>
</dbReference>
<feature type="binding site" evidence="7">
    <location>
        <position position="116"/>
    </location>
    <ligand>
        <name>ATP</name>
        <dbReference type="ChEBI" id="CHEBI:30616"/>
    </ligand>
</feature>
<dbReference type="GO" id="GO:0006183">
    <property type="term" value="P:GTP biosynthetic process"/>
    <property type="evidence" value="ECO:0007669"/>
    <property type="project" value="InterPro"/>
</dbReference>
<feature type="binding site" evidence="7">
    <location>
        <position position="13"/>
    </location>
    <ligand>
        <name>ATP</name>
        <dbReference type="ChEBI" id="CHEBI:30616"/>
    </ligand>
</feature>
<dbReference type="PANTHER" id="PTHR11349">
    <property type="entry name" value="NUCLEOSIDE DIPHOSPHATE KINASE"/>
    <property type="match status" value="1"/>
</dbReference>
<dbReference type="SMART" id="SM00562">
    <property type="entry name" value="NDK"/>
    <property type="match status" value="1"/>
</dbReference>
<evidence type="ECO:0000256" key="9">
    <source>
        <dbReference type="RuleBase" id="RU004013"/>
    </source>
</evidence>
<feature type="binding site" evidence="7">
    <location>
        <position position="89"/>
    </location>
    <ligand>
        <name>ATP</name>
        <dbReference type="ChEBI" id="CHEBI:30616"/>
    </ligand>
</feature>
<dbReference type="SUPFAM" id="SSF47616">
    <property type="entry name" value="GST C-terminal domain-like"/>
    <property type="match status" value="1"/>
</dbReference>